<accession>X0ZZW2</accession>
<gene>
    <name evidence="2" type="ORF">S01H1_76374</name>
</gene>
<dbReference type="EMBL" id="BARS01051249">
    <property type="protein sequence ID" value="GAG53556.1"/>
    <property type="molecule type" value="Genomic_DNA"/>
</dbReference>
<protein>
    <submittedName>
        <fullName evidence="2">Uncharacterized protein</fullName>
    </submittedName>
</protein>
<evidence type="ECO:0000256" key="1">
    <source>
        <dbReference type="SAM" id="Phobius"/>
    </source>
</evidence>
<evidence type="ECO:0000313" key="2">
    <source>
        <dbReference type="EMBL" id="GAG53556.1"/>
    </source>
</evidence>
<dbReference type="AlphaFoldDB" id="X0ZZW2"/>
<keyword evidence="1" id="KW-0472">Membrane</keyword>
<keyword evidence="1" id="KW-1133">Transmembrane helix</keyword>
<feature type="transmembrane region" description="Helical" evidence="1">
    <location>
        <begin position="12"/>
        <end position="31"/>
    </location>
</feature>
<sequence>MKLFLFRETQTWALLIGIVWASIWVLTDLSIA</sequence>
<name>X0ZZW2_9ZZZZ</name>
<feature type="non-terminal residue" evidence="2">
    <location>
        <position position="32"/>
    </location>
</feature>
<reference evidence="2" key="1">
    <citation type="journal article" date="2014" name="Front. Microbiol.">
        <title>High frequency of phylogenetically diverse reductive dehalogenase-homologous genes in deep subseafloor sedimentary metagenomes.</title>
        <authorList>
            <person name="Kawai M."/>
            <person name="Futagami T."/>
            <person name="Toyoda A."/>
            <person name="Takaki Y."/>
            <person name="Nishi S."/>
            <person name="Hori S."/>
            <person name="Arai W."/>
            <person name="Tsubouchi T."/>
            <person name="Morono Y."/>
            <person name="Uchiyama I."/>
            <person name="Ito T."/>
            <person name="Fujiyama A."/>
            <person name="Inagaki F."/>
            <person name="Takami H."/>
        </authorList>
    </citation>
    <scope>NUCLEOTIDE SEQUENCE</scope>
    <source>
        <strain evidence="2">Expedition CK06-06</strain>
    </source>
</reference>
<organism evidence="2">
    <name type="scientific">marine sediment metagenome</name>
    <dbReference type="NCBI Taxonomy" id="412755"/>
    <lineage>
        <taxon>unclassified sequences</taxon>
        <taxon>metagenomes</taxon>
        <taxon>ecological metagenomes</taxon>
    </lineage>
</organism>
<keyword evidence="1" id="KW-0812">Transmembrane</keyword>
<comment type="caution">
    <text evidence="2">The sequence shown here is derived from an EMBL/GenBank/DDBJ whole genome shotgun (WGS) entry which is preliminary data.</text>
</comment>
<proteinExistence type="predicted"/>